<dbReference type="PRINTS" id="PR00249">
    <property type="entry name" value="GPCRSECRETIN"/>
</dbReference>
<dbReference type="PROSITE" id="PS50227">
    <property type="entry name" value="G_PROTEIN_RECEP_F2_3"/>
    <property type="match status" value="1"/>
</dbReference>
<organism evidence="16 17">
    <name type="scientific">Hippocampus comes</name>
    <name type="common">Tiger tail seahorse</name>
    <dbReference type="NCBI Taxonomy" id="109280"/>
    <lineage>
        <taxon>Eukaryota</taxon>
        <taxon>Metazoa</taxon>
        <taxon>Chordata</taxon>
        <taxon>Craniata</taxon>
        <taxon>Vertebrata</taxon>
        <taxon>Euteleostomi</taxon>
        <taxon>Actinopterygii</taxon>
        <taxon>Neopterygii</taxon>
        <taxon>Teleostei</taxon>
        <taxon>Neoteleostei</taxon>
        <taxon>Acanthomorphata</taxon>
        <taxon>Syngnathiaria</taxon>
        <taxon>Syngnathiformes</taxon>
        <taxon>Syngnathoidei</taxon>
        <taxon>Syngnathidae</taxon>
        <taxon>Hippocampus</taxon>
    </lineage>
</organism>
<dbReference type="InterPro" id="IPR000832">
    <property type="entry name" value="GPCR_2_secretin-like"/>
</dbReference>
<dbReference type="PRINTS" id="PR01353">
    <property type="entry name" value="GLUCAGNFAMLY"/>
</dbReference>
<dbReference type="PANTHER" id="PTHR45620">
    <property type="entry name" value="PDF RECEPTOR-LIKE PROTEIN-RELATED"/>
    <property type="match status" value="1"/>
</dbReference>
<dbReference type="PROSITE" id="PS50261">
    <property type="entry name" value="G_PROTEIN_RECEP_F2_4"/>
    <property type="match status" value="1"/>
</dbReference>
<evidence type="ECO:0000256" key="4">
    <source>
        <dbReference type="ARBA" id="ARBA00022692"/>
    </source>
</evidence>
<evidence type="ECO:0000256" key="12">
    <source>
        <dbReference type="ARBA" id="ARBA00023224"/>
    </source>
</evidence>
<feature type="transmembrane region" description="Helical" evidence="13">
    <location>
        <begin position="186"/>
        <end position="207"/>
    </location>
</feature>
<keyword evidence="12" id="KW-0807">Transducer</keyword>
<dbReference type="SUPFAM" id="SSF81321">
    <property type="entry name" value="Family A G protein-coupled receptor-like"/>
    <property type="match status" value="1"/>
</dbReference>
<evidence type="ECO:0000256" key="7">
    <source>
        <dbReference type="ARBA" id="ARBA00023040"/>
    </source>
</evidence>
<dbReference type="GO" id="GO:0007188">
    <property type="term" value="P:adenylate cyclase-modulating G protein-coupled receptor signaling pathway"/>
    <property type="evidence" value="ECO:0007669"/>
    <property type="project" value="TreeGrafter"/>
</dbReference>
<reference evidence="16" key="2">
    <citation type="submission" date="2025-09" db="UniProtKB">
        <authorList>
            <consortium name="Ensembl"/>
        </authorList>
    </citation>
    <scope>IDENTIFICATION</scope>
</reference>
<feature type="domain" description="G-protein coupled receptors family 2 profile 1" evidence="14">
    <location>
        <begin position="1"/>
        <end position="55"/>
    </location>
</feature>
<protein>
    <submittedName>
        <fullName evidence="16">Glucagon receptor</fullName>
    </submittedName>
</protein>
<dbReference type="PROSITE" id="PS00650">
    <property type="entry name" value="G_PROTEIN_RECEP_F2_2"/>
    <property type="match status" value="1"/>
</dbReference>
<dbReference type="Proteomes" id="UP000264820">
    <property type="component" value="Unplaced"/>
</dbReference>
<keyword evidence="5" id="KW-0732">Signal</keyword>
<dbReference type="PANTHER" id="PTHR45620:SF30">
    <property type="entry name" value="GLUCAGON RECEPTOR-LIKE PROTEIN"/>
    <property type="match status" value="1"/>
</dbReference>
<evidence type="ECO:0000256" key="11">
    <source>
        <dbReference type="ARBA" id="ARBA00023180"/>
    </source>
</evidence>
<evidence type="ECO:0000256" key="3">
    <source>
        <dbReference type="ARBA" id="ARBA00022475"/>
    </source>
</evidence>
<keyword evidence="3" id="KW-1003">Cell membrane</keyword>
<dbReference type="Gene3D" id="1.20.1070.10">
    <property type="entry name" value="Rhodopsin 7-helix transmembrane proteins"/>
    <property type="match status" value="1"/>
</dbReference>
<feature type="transmembrane region" description="Helical" evidence="13">
    <location>
        <begin position="162"/>
        <end position="181"/>
    </location>
</feature>
<dbReference type="Ensembl" id="ENSHCOT00000027023.1">
    <property type="protein sequence ID" value="ENSHCOP00000025528.1"/>
    <property type="gene ID" value="ENSHCOG00000015787.1"/>
</dbReference>
<keyword evidence="17" id="KW-1185">Reference proteome</keyword>
<sequence length="424" mass="48161">WPDTPAGALVNISCPFYLPWYDQVCLPIFIGAKSFWHAPHAALLTRICAHVFQMWLKKMMVSFRTLYTVGYSLSLLTLVTALVILLSLRKLHCTRNYIHANLFLSFILRAASVIVKDTMLERHWGREIMKPADVSEMLGHQAAIGCRIAQVLMQYCVLANHYWFFGEAIYLYSVLIASVLIDSHKYLLYICLGWGTPLLFVIPWVVMKILKENKECWAVNENMNYWWIIRSPILFASLINFLIFVKILKVILAKLRANNQSDYSGYKCRLAKATLTLMPLFGIHEVIFIFVTDEQTTGALRYLKVFFSLFLNSFQGFLVAVLYCYANKEVKHNRSLGITGRPMADASPTPDSSLLFQRQIQGADQCDEASPLQFPAAITGNAILQRADGDDTLAMSSAGMHVSFQIHFQDPVELLPHVVDIESD</sequence>
<evidence type="ECO:0000259" key="14">
    <source>
        <dbReference type="PROSITE" id="PS50227"/>
    </source>
</evidence>
<evidence type="ECO:0000256" key="8">
    <source>
        <dbReference type="ARBA" id="ARBA00023136"/>
    </source>
</evidence>
<dbReference type="InterPro" id="IPR036445">
    <property type="entry name" value="GPCR_2_extracell_dom_sf"/>
</dbReference>
<evidence type="ECO:0000313" key="17">
    <source>
        <dbReference type="Proteomes" id="UP000264820"/>
    </source>
</evidence>
<evidence type="ECO:0000256" key="9">
    <source>
        <dbReference type="ARBA" id="ARBA00023157"/>
    </source>
</evidence>
<evidence type="ECO:0000259" key="15">
    <source>
        <dbReference type="PROSITE" id="PS50261"/>
    </source>
</evidence>
<keyword evidence="10" id="KW-0675">Receptor</keyword>
<evidence type="ECO:0000256" key="13">
    <source>
        <dbReference type="SAM" id="Phobius"/>
    </source>
</evidence>
<dbReference type="AlphaFoldDB" id="A0A3Q2ZGU0"/>
<comment type="similarity">
    <text evidence="2">Belongs to the G-protein coupled receptor 2 family.</text>
</comment>
<evidence type="ECO:0000256" key="5">
    <source>
        <dbReference type="ARBA" id="ARBA00022729"/>
    </source>
</evidence>
<dbReference type="GeneTree" id="ENSGT00940000157969"/>
<keyword evidence="6 13" id="KW-1133">Transmembrane helix</keyword>
<dbReference type="InterPro" id="IPR017981">
    <property type="entry name" value="GPCR_2-like_7TM"/>
</dbReference>
<dbReference type="SUPFAM" id="SSF111418">
    <property type="entry name" value="Hormone receptor domain"/>
    <property type="match status" value="1"/>
</dbReference>
<dbReference type="GO" id="GO:0007166">
    <property type="term" value="P:cell surface receptor signaling pathway"/>
    <property type="evidence" value="ECO:0007669"/>
    <property type="project" value="InterPro"/>
</dbReference>
<evidence type="ECO:0000313" key="16">
    <source>
        <dbReference type="Ensembl" id="ENSHCOP00000025528.1"/>
    </source>
</evidence>
<evidence type="ECO:0000256" key="1">
    <source>
        <dbReference type="ARBA" id="ARBA00004651"/>
    </source>
</evidence>
<feature type="transmembrane region" description="Helical" evidence="13">
    <location>
        <begin position="273"/>
        <end position="291"/>
    </location>
</feature>
<proteinExistence type="inferred from homology"/>
<dbReference type="FunFam" id="1.20.1070.10:FF:000133">
    <property type="entry name" value="Glucagon receptor a"/>
    <property type="match status" value="1"/>
</dbReference>
<feature type="domain" description="G-protein coupled receptors family 2 profile 2" evidence="15">
    <location>
        <begin position="63"/>
        <end position="327"/>
    </location>
</feature>
<keyword evidence="4 13" id="KW-0812">Transmembrane</keyword>
<evidence type="ECO:0000256" key="6">
    <source>
        <dbReference type="ARBA" id="ARBA00022989"/>
    </source>
</evidence>
<reference evidence="16" key="1">
    <citation type="submission" date="2025-08" db="UniProtKB">
        <authorList>
            <consortium name="Ensembl"/>
        </authorList>
    </citation>
    <scope>IDENTIFICATION</scope>
</reference>
<keyword evidence="8 13" id="KW-0472">Membrane</keyword>
<evidence type="ECO:0000256" key="10">
    <source>
        <dbReference type="ARBA" id="ARBA00023170"/>
    </source>
</evidence>
<keyword evidence="7" id="KW-0297">G-protein coupled receptor</keyword>
<evidence type="ECO:0000256" key="2">
    <source>
        <dbReference type="ARBA" id="ARBA00005314"/>
    </source>
</evidence>
<keyword evidence="9" id="KW-1015">Disulfide bond</keyword>
<dbReference type="InterPro" id="IPR050332">
    <property type="entry name" value="GPCR_2"/>
</dbReference>
<dbReference type="InterPro" id="IPR017983">
    <property type="entry name" value="GPCR_2_secretin-like_CS"/>
</dbReference>
<dbReference type="Pfam" id="PF00002">
    <property type="entry name" value="7tm_2"/>
    <property type="match status" value="1"/>
</dbReference>
<feature type="transmembrane region" description="Helical" evidence="13">
    <location>
        <begin position="98"/>
        <end position="115"/>
    </location>
</feature>
<feature type="transmembrane region" description="Helical" evidence="13">
    <location>
        <begin position="303"/>
        <end position="326"/>
    </location>
</feature>
<dbReference type="InterPro" id="IPR001879">
    <property type="entry name" value="GPCR_2_extracellular_dom"/>
</dbReference>
<feature type="transmembrane region" description="Helical" evidence="13">
    <location>
        <begin position="227"/>
        <end position="252"/>
    </location>
</feature>
<keyword evidence="11" id="KW-0325">Glycoprotein</keyword>
<accession>A0A3Q2ZGU0</accession>
<comment type="subcellular location">
    <subcellularLocation>
        <location evidence="1">Cell membrane</location>
        <topology evidence="1">Multi-pass membrane protein</topology>
    </subcellularLocation>
</comment>
<dbReference type="GO" id="GO:0005886">
    <property type="term" value="C:plasma membrane"/>
    <property type="evidence" value="ECO:0007669"/>
    <property type="project" value="UniProtKB-SubCell"/>
</dbReference>
<dbReference type="GO" id="GO:0017046">
    <property type="term" value="F:peptide hormone binding"/>
    <property type="evidence" value="ECO:0007669"/>
    <property type="project" value="TreeGrafter"/>
</dbReference>
<dbReference type="GO" id="GO:0004967">
    <property type="term" value="F:glucagon receptor activity"/>
    <property type="evidence" value="ECO:0007669"/>
    <property type="project" value="InterPro"/>
</dbReference>
<name>A0A3Q2ZGU0_HIPCM</name>
<feature type="transmembrane region" description="Helical" evidence="13">
    <location>
        <begin position="65"/>
        <end position="86"/>
    </location>
</feature>
<dbReference type="InterPro" id="IPR003290">
    <property type="entry name" value="GPCR_2_GLP1/glucagon_rcpt"/>
</dbReference>